<dbReference type="KEGG" id="sct:SCAT_1611"/>
<protein>
    <submittedName>
        <fullName evidence="3">DNA-binding protein</fullName>
    </submittedName>
</protein>
<dbReference type="EMBL" id="CP003219">
    <property type="protein sequence ID" value="AEW93988.1"/>
    <property type="molecule type" value="Genomic_DNA"/>
</dbReference>
<dbReference type="InterPro" id="IPR051675">
    <property type="entry name" value="Endo/Exo/Phosphatase_dom_1"/>
</dbReference>
<feature type="region of interest" description="Disordered" evidence="1">
    <location>
        <begin position="116"/>
        <end position="147"/>
    </location>
</feature>
<dbReference type="PANTHER" id="PTHR21180">
    <property type="entry name" value="ENDONUCLEASE/EXONUCLEASE/PHOSPHATASE FAMILY DOMAIN-CONTAINING PROTEIN 1"/>
    <property type="match status" value="1"/>
</dbReference>
<dbReference type="Gene3D" id="3.10.560.10">
    <property type="entry name" value="Outer membrane lipoprotein wza domain like"/>
    <property type="match status" value="1"/>
</dbReference>
<dbReference type="eggNOG" id="COG1555">
    <property type="taxonomic scope" value="Bacteria"/>
</dbReference>
<organism evidence="3 4">
    <name type="scientific">Streptantibioticus cattleyicolor (strain ATCC 35852 / DSM 46488 / JCM 4925 / NBRC 14057 / NRRL 8057)</name>
    <name type="common">Streptomyces cattleya</name>
    <dbReference type="NCBI Taxonomy" id="1003195"/>
    <lineage>
        <taxon>Bacteria</taxon>
        <taxon>Bacillati</taxon>
        <taxon>Actinomycetota</taxon>
        <taxon>Actinomycetes</taxon>
        <taxon>Kitasatosporales</taxon>
        <taxon>Streptomycetaceae</taxon>
        <taxon>Streptantibioticus</taxon>
    </lineage>
</organism>
<evidence type="ECO:0000256" key="1">
    <source>
        <dbReference type="SAM" id="MobiDB-lite"/>
    </source>
</evidence>
<sequence>MEPRTVVALAGVLVVVVAFAVHHFWAGRPRTVQVPAVVRGGAPVVARAAGASEGTAARATATVVVDVAGRVRRPGVARLPAGSRVVDALKAAGGAVPGTDTGALNLARLLVDGEQIRVGGPAPPDAPPDPAVGPAGPSAATGSVPGAGPVSLSTATLEQLDALPGVGPVLARHILDYRTQHGPFTSVTQLRRIPGVGDRRYKTLEPLVRP</sequence>
<dbReference type="AlphaFoldDB" id="F8JP34"/>
<keyword evidence="4" id="KW-1185">Reference proteome</keyword>
<dbReference type="SUPFAM" id="SSF47781">
    <property type="entry name" value="RuvA domain 2-like"/>
    <property type="match status" value="1"/>
</dbReference>
<evidence type="ECO:0000313" key="4">
    <source>
        <dbReference type="Proteomes" id="UP000007842"/>
    </source>
</evidence>
<dbReference type="KEGG" id="scy:SCATT_16170"/>
<name>F8JP34_STREN</name>
<dbReference type="PANTHER" id="PTHR21180:SF32">
    <property type="entry name" value="ENDONUCLEASE_EXONUCLEASE_PHOSPHATASE FAMILY DOMAIN-CONTAINING PROTEIN 1"/>
    <property type="match status" value="1"/>
</dbReference>
<accession>G8WNE3</accession>
<feature type="compositionally biased region" description="Pro residues" evidence="1">
    <location>
        <begin position="121"/>
        <end position="131"/>
    </location>
</feature>
<dbReference type="PATRIC" id="fig|1003195.11.peg.3186"/>
<dbReference type="OrthoDB" id="9758724at2"/>
<dbReference type="GO" id="GO:0015628">
    <property type="term" value="P:protein secretion by the type II secretion system"/>
    <property type="evidence" value="ECO:0007669"/>
    <property type="project" value="TreeGrafter"/>
</dbReference>
<evidence type="ECO:0000259" key="2">
    <source>
        <dbReference type="Pfam" id="PF10531"/>
    </source>
</evidence>
<reference evidence="4" key="1">
    <citation type="submission" date="2011-12" db="EMBL/GenBank/DDBJ databases">
        <title>Complete genome sequence of Streptomyces cattleya strain DSM 46488.</title>
        <authorList>
            <person name="Ou H.-Y."/>
            <person name="Li P."/>
            <person name="Zhao C."/>
            <person name="O'Hagan D."/>
            <person name="Deng Z."/>
        </authorList>
    </citation>
    <scope>NUCLEOTIDE SEQUENCE [LARGE SCALE GENOMIC DNA]</scope>
    <source>
        <strain evidence="4">ATCC 35852 / DSM 46488 / JCM 4925 / NBRC 14057 / NRRL 8057</strain>
    </source>
</reference>
<dbReference type="RefSeq" id="WP_014142369.1">
    <property type="nucleotide sequence ID" value="NC_016111.1"/>
</dbReference>
<keyword evidence="3" id="KW-0238">DNA-binding</keyword>
<evidence type="ECO:0000313" key="3">
    <source>
        <dbReference type="EMBL" id="AEW93988.1"/>
    </source>
</evidence>
<dbReference type="GO" id="GO:0003677">
    <property type="term" value="F:DNA binding"/>
    <property type="evidence" value="ECO:0007669"/>
    <property type="project" value="UniProtKB-KW"/>
</dbReference>
<proteinExistence type="predicted"/>
<dbReference type="Proteomes" id="UP000007842">
    <property type="component" value="Chromosome"/>
</dbReference>
<dbReference type="HOGENOM" id="CLU_052011_0_2_11"/>
<dbReference type="InterPro" id="IPR019554">
    <property type="entry name" value="Soluble_ligand-bd"/>
</dbReference>
<dbReference type="GO" id="GO:0015627">
    <property type="term" value="C:type II protein secretion system complex"/>
    <property type="evidence" value="ECO:0007669"/>
    <property type="project" value="TreeGrafter"/>
</dbReference>
<accession>F8JP34</accession>
<dbReference type="Pfam" id="PF10531">
    <property type="entry name" value="SLBB"/>
    <property type="match status" value="1"/>
</dbReference>
<feature type="domain" description="Soluble ligand binding" evidence="2">
    <location>
        <begin position="64"/>
        <end position="118"/>
    </location>
</feature>
<dbReference type="Gene3D" id="1.10.150.320">
    <property type="entry name" value="Photosystem II 12 kDa extrinsic protein"/>
    <property type="match status" value="1"/>
</dbReference>
<dbReference type="Pfam" id="PF12836">
    <property type="entry name" value="HHH_3"/>
    <property type="match status" value="1"/>
</dbReference>
<feature type="compositionally biased region" description="Low complexity" evidence="1">
    <location>
        <begin position="132"/>
        <end position="147"/>
    </location>
</feature>
<dbReference type="STRING" id="1003195.SCATT_16170"/>
<dbReference type="InterPro" id="IPR010994">
    <property type="entry name" value="RuvA_2-like"/>
</dbReference>
<gene>
    <name evidence="3" type="ordered locus">SCATT_16170</name>
</gene>